<feature type="domain" description="Gfo/Idh/MocA-like oxidoreductase C-terminal" evidence="3">
    <location>
        <begin position="136"/>
        <end position="406"/>
    </location>
</feature>
<feature type="domain" description="Gfo/Idh/MocA-like oxidoreductase N-terminal" evidence="2">
    <location>
        <begin position="4"/>
        <end position="123"/>
    </location>
</feature>
<evidence type="ECO:0000313" key="5">
    <source>
        <dbReference type="Proteomes" id="UP000017746"/>
    </source>
</evidence>
<evidence type="ECO:0000256" key="1">
    <source>
        <dbReference type="ARBA" id="ARBA00010928"/>
    </source>
</evidence>
<dbReference type="KEGG" id="afs:AFR_22485"/>
<dbReference type="InterPro" id="IPR000683">
    <property type="entry name" value="Gfo/Idh/MocA-like_OxRdtase_N"/>
</dbReference>
<dbReference type="AlphaFoldDB" id="U5W177"/>
<evidence type="ECO:0000313" key="4">
    <source>
        <dbReference type="EMBL" id="AGZ42767.1"/>
    </source>
</evidence>
<dbReference type="RefSeq" id="WP_023363163.1">
    <property type="nucleotide sequence ID" value="NC_022657.1"/>
</dbReference>
<dbReference type="HOGENOM" id="CLU_023194_4_2_11"/>
<accession>U5W177</accession>
<dbReference type="Gene3D" id="3.30.360.10">
    <property type="entry name" value="Dihydrodipicolinate Reductase, domain 2"/>
    <property type="match status" value="1"/>
</dbReference>
<reference evidence="4 5" key="1">
    <citation type="journal article" date="2014" name="J. Biotechnol.">
        <title>Complete genome sequence of the actinobacterium Actinoplanes friuliensis HAG 010964, producer of the lipopeptide antibiotic friulimycin.</title>
        <authorList>
            <person name="Ruckert C."/>
            <person name="Szczepanowski R."/>
            <person name="Albersmeier A."/>
            <person name="Goesmann A."/>
            <person name="Fischer N."/>
            <person name="Steinkamper A."/>
            <person name="Puhler A."/>
            <person name="Biener R."/>
            <person name="Schwartz D."/>
            <person name="Kalinowski J."/>
        </authorList>
    </citation>
    <scope>NUCLEOTIDE SEQUENCE [LARGE SCALE GENOMIC DNA]</scope>
    <source>
        <strain evidence="4 5">DSM 7358</strain>
    </source>
</reference>
<evidence type="ECO:0000259" key="2">
    <source>
        <dbReference type="Pfam" id="PF01408"/>
    </source>
</evidence>
<comment type="similarity">
    <text evidence="1">Belongs to the Gfo/Idh/MocA family.</text>
</comment>
<dbReference type="InterPro" id="IPR051450">
    <property type="entry name" value="Gfo/Idh/MocA_Oxidoreductases"/>
</dbReference>
<dbReference type="Pfam" id="PF01408">
    <property type="entry name" value="GFO_IDH_MocA"/>
    <property type="match status" value="1"/>
</dbReference>
<dbReference type="Pfam" id="PF02894">
    <property type="entry name" value="GFO_IDH_MocA_C"/>
    <property type="match status" value="1"/>
</dbReference>
<dbReference type="GO" id="GO:0000166">
    <property type="term" value="F:nucleotide binding"/>
    <property type="evidence" value="ECO:0007669"/>
    <property type="project" value="InterPro"/>
</dbReference>
<name>U5W177_9ACTN</name>
<dbReference type="InterPro" id="IPR004104">
    <property type="entry name" value="Gfo/Idh/MocA-like_OxRdtase_C"/>
</dbReference>
<dbReference type="STRING" id="1246995.AFR_22485"/>
<organism evidence="4 5">
    <name type="scientific">Actinoplanes friuliensis DSM 7358</name>
    <dbReference type="NCBI Taxonomy" id="1246995"/>
    <lineage>
        <taxon>Bacteria</taxon>
        <taxon>Bacillati</taxon>
        <taxon>Actinomycetota</taxon>
        <taxon>Actinomycetes</taxon>
        <taxon>Micromonosporales</taxon>
        <taxon>Micromonosporaceae</taxon>
        <taxon>Actinoplanes</taxon>
    </lineage>
</organism>
<proteinExistence type="inferred from homology"/>
<dbReference type="SUPFAM" id="SSF55347">
    <property type="entry name" value="Glyceraldehyde-3-phosphate dehydrogenase-like, C-terminal domain"/>
    <property type="match status" value="1"/>
</dbReference>
<gene>
    <name evidence="4" type="ORF">AFR_22485</name>
</gene>
<keyword evidence="5" id="KW-1185">Reference proteome</keyword>
<dbReference type="OrthoDB" id="103047at2"/>
<dbReference type="eggNOG" id="COG0673">
    <property type="taxonomic scope" value="Bacteria"/>
</dbReference>
<dbReference type="PANTHER" id="PTHR43377">
    <property type="entry name" value="BILIVERDIN REDUCTASE A"/>
    <property type="match status" value="1"/>
</dbReference>
<dbReference type="Gene3D" id="3.40.50.720">
    <property type="entry name" value="NAD(P)-binding Rossmann-like Domain"/>
    <property type="match status" value="1"/>
</dbReference>
<dbReference type="PATRIC" id="fig|1246995.3.peg.4558"/>
<dbReference type="Proteomes" id="UP000017746">
    <property type="component" value="Chromosome"/>
</dbReference>
<evidence type="ECO:0000259" key="3">
    <source>
        <dbReference type="Pfam" id="PF02894"/>
    </source>
</evidence>
<dbReference type="EMBL" id="CP006272">
    <property type="protein sequence ID" value="AGZ42767.1"/>
    <property type="molecule type" value="Genomic_DNA"/>
</dbReference>
<dbReference type="InterPro" id="IPR036291">
    <property type="entry name" value="NAD(P)-bd_dom_sf"/>
</dbReference>
<dbReference type="SUPFAM" id="SSF51735">
    <property type="entry name" value="NAD(P)-binding Rossmann-fold domains"/>
    <property type="match status" value="1"/>
</dbReference>
<sequence length="420" mass="45098">MVTLALVGAGLRGLTYARHAVATGSGRVVAVAEPDPRRRTAAAQEFGIPAAQVFADWAGLAAADRLADAAVVATQDRMHHDPAIRLAGLGYHILLEKPMAPTDAEATEIAAAAQQHGVIFAVCHVLRYTPYTRLLKQALAEGRIGRLISVEHLEPVGWWHHAHSFVRGNWSREQESGPMLLTKSCHDIDWLVHVIGAVPARISSFGSLTHFRPSERPDGAADRCLDCPVETTCPYSAKRLYLNALADEEQHFWPLGAVTPVATEEAVLEALRTGPYGRCVYDAGNDVVDHQVVSMEFPDGATCSFTMSAFTPMEHRRTRLMGTHGFLDGDGERLRYVDFRTGAEEVLEVGAGGPSASDGHGGGDEGLTEAFLAAVAAGDPSLVSSDATQSLATHRVVWAAEHARRTGEVVRLAPDGSLLR</sequence>
<protein>
    <submittedName>
        <fullName evidence="4">Oxidoreductase domain-containing protein</fullName>
    </submittedName>
</protein>
<dbReference type="PANTHER" id="PTHR43377:SF2">
    <property type="entry name" value="BINDING ROSSMANN FOLD OXIDOREDUCTASE, PUTATIVE (AFU_ORTHOLOGUE AFUA_4G00560)-RELATED"/>
    <property type="match status" value="1"/>
</dbReference>